<evidence type="ECO:0000256" key="1">
    <source>
        <dbReference type="SAM" id="MobiDB-lite"/>
    </source>
</evidence>
<feature type="signal peptide" evidence="2">
    <location>
        <begin position="1"/>
        <end position="26"/>
    </location>
</feature>
<dbReference type="Proteomes" id="UP000727654">
    <property type="component" value="Unassembled WGS sequence"/>
</dbReference>
<evidence type="ECO:0000313" key="4">
    <source>
        <dbReference type="Proteomes" id="UP000727654"/>
    </source>
</evidence>
<comment type="caution">
    <text evidence="3">The sequence shown here is derived from an EMBL/GenBank/DDBJ whole genome shotgun (WGS) entry which is preliminary data.</text>
</comment>
<gene>
    <name evidence="3" type="ORF">LMG23992_03466</name>
</gene>
<proteinExistence type="predicted"/>
<keyword evidence="2" id="KW-0732">Signal</keyword>
<feature type="region of interest" description="Disordered" evidence="1">
    <location>
        <begin position="30"/>
        <end position="55"/>
    </location>
</feature>
<reference evidence="3 4" key="1">
    <citation type="submission" date="2021-08" db="EMBL/GenBank/DDBJ databases">
        <authorList>
            <person name="Peeters C."/>
        </authorList>
    </citation>
    <scope>NUCLEOTIDE SEQUENCE [LARGE SCALE GENOMIC DNA]</scope>
    <source>
        <strain evidence="3 4">LMG 23992</strain>
    </source>
</reference>
<feature type="chain" id="PRO_5046097221" description="YXWGXW repeat-containing protein" evidence="2">
    <location>
        <begin position="27"/>
        <end position="105"/>
    </location>
</feature>
<name>A0ABM8XB95_9BURK</name>
<dbReference type="InterPro" id="IPR024447">
    <property type="entry name" value="YXWGXW_rpt"/>
</dbReference>
<dbReference type="EMBL" id="CAJZAI010000008">
    <property type="protein sequence ID" value="CAG9177304.1"/>
    <property type="molecule type" value="Genomic_DNA"/>
</dbReference>
<evidence type="ECO:0000313" key="3">
    <source>
        <dbReference type="EMBL" id="CAG9177304.1"/>
    </source>
</evidence>
<evidence type="ECO:0000256" key="2">
    <source>
        <dbReference type="SAM" id="SignalP"/>
    </source>
</evidence>
<protein>
    <recommendedName>
        <fullName evidence="5">YXWGXW repeat-containing protein</fullName>
    </recommendedName>
</protein>
<sequence>MKRQLLLAAAVLAAGGTFGLLSPAQAHDGPAAYAYGHPPPPPRHESRPPARPGQGWVPGHWVARGGHYDWRAGYWQAQRPGYRYVPDRWVKSPRGWVMRPGYWAR</sequence>
<dbReference type="RefSeq" id="WP_224081037.1">
    <property type="nucleotide sequence ID" value="NZ_CAJZAI010000008.1"/>
</dbReference>
<organism evidence="3 4">
    <name type="scientific">Cupriavidus laharis</name>
    <dbReference type="NCBI Taxonomy" id="151654"/>
    <lineage>
        <taxon>Bacteria</taxon>
        <taxon>Pseudomonadati</taxon>
        <taxon>Pseudomonadota</taxon>
        <taxon>Betaproteobacteria</taxon>
        <taxon>Burkholderiales</taxon>
        <taxon>Burkholderiaceae</taxon>
        <taxon>Cupriavidus</taxon>
    </lineage>
</organism>
<evidence type="ECO:0008006" key="5">
    <source>
        <dbReference type="Google" id="ProtNLM"/>
    </source>
</evidence>
<accession>A0ABM8XB95</accession>
<dbReference type="Pfam" id="PF12779">
    <property type="entry name" value="WXXGXW"/>
    <property type="match status" value="2"/>
</dbReference>
<keyword evidence="4" id="KW-1185">Reference proteome</keyword>